<feature type="domain" description="GH10" evidence="4">
    <location>
        <begin position="430"/>
        <end position="706"/>
    </location>
</feature>
<dbReference type="SUPFAM" id="SSF51445">
    <property type="entry name" value="(Trans)glycosidases"/>
    <property type="match status" value="1"/>
</dbReference>
<protein>
    <submittedName>
        <fullName evidence="5">Endo-1,4-beta-xylanase</fullName>
    </submittedName>
</protein>
<sequence>MKIFNKKCIVFFVSAVALFSCTKLDEEVGPRLELEKPASVVVDEMLSTYDVLKSYANTFILGANASSNDLSNFNMATLLSTNFEQVTPLTALNSNVILANDGAFDFTAINSYVNTALEKGLSVYGDAIISNLNQNDTFLETIAAPLTYSTPLYPNLVNLNSIEDGTFNGWEVNGDVSVEDYMGEPSVKIVNGASVTTTDATSLQSPVYTVDENARFELTFYLLSTQVGEGRVIFSGLDNNEPEMDWTGDDSSSATFTTRTGWNKIQVQIDDFDDSGEFSFKIELGYTPDVTYFMNVQGLSLINLNGLVENPDEIFLEAEDAQQIGQWMVSETGDETSISGGETLVGIINGDIEADDTGGGLPSDPNNEDLQFTYTFDVKTSGTYNLWLRQKAYAANGGGDSFFLSVDGATYFVPGWPGWGDKSNTTNWTWIQLYTGEGNTFYLEEGEHTVSFRIREGGHYFDRIYFTMTSNEPSGFGSPVISQSEVTLEVSDNVRITAVEKVLEDYVTHVLDSLGDNINAWTVVKDPFAEDGNVAVSGGEDVEGSYYWADYIGADYIAQAFSTAKANAPEGTKLFISETNLNTNPDKLDAITSTVTDNLDIDGVAVSLNLDLESGLVGLGDMFDALAETGKLIYITDLRVVVSEHTSQEYALQSEVYQEVVDLYQSKVPAAQQYGISLSAPVSDNAGLWNSNYNRKHPYAGFAIGLSTQD</sequence>
<keyword evidence="1" id="KW-0378">Hydrolase</keyword>
<name>A0ABU3D4S5_9FLAO</name>
<evidence type="ECO:0000256" key="2">
    <source>
        <dbReference type="ARBA" id="ARBA00023277"/>
    </source>
</evidence>
<dbReference type="Pfam" id="PF00331">
    <property type="entry name" value="Glyco_hydro_10"/>
    <property type="match status" value="1"/>
</dbReference>
<keyword evidence="3" id="KW-0624">Polysaccharide degradation</keyword>
<keyword evidence="6" id="KW-1185">Reference proteome</keyword>
<evidence type="ECO:0000313" key="5">
    <source>
        <dbReference type="EMBL" id="MDT0676543.1"/>
    </source>
</evidence>
<dbReference type="EMBL" id="JAVRHK010000004">
    <property type="protein sequence ID" value="MDT0676543.1"/>
    <property type="molecule type" value="Genomic_DNA"/>
</dbReference>
<dbReference type="SMART" id="SM00633">
    <property type="entry name" value="Glyco_10"/>
    <property type="match status" value="1"/>
</dbReference>
<gene>
    <name evidence="5" type="ORF">RM539_08105</name>
</gene>
<dbReference type="RefSeq" id="WP_311502883.1">
    <property type="nucleotide sequence ID" value="NZ_JAVRHK010000004.1"/>
</dbReference>
<comment type="caution">
    <text evidence="5">The sequence shown here is derived from an EMBL/GenBank/DDBJ whole genome shotgun (WGS) entry which is preliminary data.</text>
</comment>
<evidence type="ECO:0000256" key="3">
    <source>
        <dbReference type="ARBA" id="ARBA00023326"/>
    </source>
</evidence>
<dbReference type="SUPFAM" id="SSF49785">
    <property type="entry name" value="Galactose-binding domain-like"/>
    <property type="match status" value="1"/>
</dbReference>
<proteinExistence type="predicted"/>
<dbReference type="InterPro" id="IPR017853">
    <property type="entry name" value="GH"/>
</dbReference>
<dbReference type="Proteomes" id="UP001262582">
    <property type="component" value="Unassembled WGS sequence"/>
</dbReference>
<dbReference type="Gene3D" id="2.60.120.260">
    <property type="entry name" value="Galactose-binding domain-like"/>
    <property type="match status" value="1"/>
</dbReference>
<keyword evidence="2" id="KW-0119">Carbohydrate metabolism</keyword>
<accession>A0ABU3D4S5</accession>
<dbReference type="InterPro" id="IPR008979">
    <property type="entry name" value="Galactose-bd-like_sf"/>
</dbReference>
<evidence type="ECO:0000313" key="6">
    <source>
        <dbReference type="Proteomes" id="UP001262582"/>
    </source>
</evidence>
<evidence type="ECO:0000259" key="4">
    <source>
        <dbReference type="SMART" id="SM00633"/>
    </source>
</evidence>
<reference evidence="5 6" key="1">
    <citation type="submission" date="2023-09" db="EMBL/GenBank/DDBJ databases">
        <authorList>
            <person name="Rey-Velasco X."/>
        </authorList>
    </citation>
    <scope>NUCLEOTIDE SEQUENCE [LARGE SCALE GENOMIC DNA]</scope>
    <source>
        <strain evidence="5 6">F117</strain>
    </source>
</reference>
<dbReference type="Gene3D" id="3.20.20.80">
    <property type="entry name" value="Glycosidases"/>
    <property type="match status" value="2"/>
</dbReference>
<dbReference type="InterPro" id="IPR001000">
    <property type="entry name" value="GH10_dom"/>
</dbReference>
<evidence type="ECO:0000256" key="1">
    <source>
        <dbReference type="ARBA" id="ARBA00022801"/>
    </source>
</evidence>
<organism evidence="5 6">
    <name type="scientific">Autumnicola musiva</name>
    <dbReference type="NCBI Taxonomy" id="3075589"/>
    <lineage>
        <taxon>Bacteria</taxon>
        <taxon>Pseudomonadati</taxon>
        <taxon>Bacteroidota</taxon>
        <taxon>Flavobacteriia</taxon>
        <taxon>Flavobacteriales</taxon>
        <taxon>Flavobacteriaceae</taxon>
        <taxon>Autumnicola</taxon>
    </lineage>
</organism>
<dbReference type="PROSITE" id="PS51257">
    <property type="entry name" value="PROKAR_LIPOPROTEIN"/>
    <property type="match status" value="1"/>
</dbReference>